<protein>
    <recommendedName>
        <fullName evidence="3">Reverse transcriptase domain-containing protein</fullName>
    </recommendedName>
</protein>
<dbReference type="eggNOG" id="KOG1075">
    <property type="taxonomic scope" value="Eukaryota"/>
</dbReference>
<reference evidence="1 2" key="1">
    <citation type="journal article" date="2013" name="Genome Biol.">
        <title>The genome sequence of the most widely cultivated cacao type and its use to identify candidate genes regulating pod color.</title>
        <authorList>
            <person name="Motamayor J.C."/>
            <person name="Mockaitis K."/>
            <person name="Schmutz J."/>
            <person name="Haiminen N."/>
            <person name="Iii D.L."/>
            <person name="Cornejo O."/>
            <person name="Findley S.D."/>
            <person name="Zheng P."/>
            <person name="Utro F."/>
            <person name="Royaert S."/>
            <person name="Saski C."/>
            <person name="Jenkins J."/>
            <person name="Podicheti R."/>
            <person name="Zhao M."/>
            <person name="Scheffler B.E."/>
            <person name="Stack J.C."/>
            <person name="Feltus F.A."/>
            <person name="Mustiga G.M."/>
            <person name="Amores F."/>
            <person name="Phillips W."/>
            <person name="Marelli J.P."/>
            <person name="May G.D."/>
            <person name="Shapiro H."/>
            <person name="Ma J."/>
            <person name="Bustamante C.D."/>
            <person name="Schnell R.J."/>
            <person name="Main D."/>
            <person name="Gilbert D."/>
            <person name="Parida L."/>
            <person name="Kuhn D.N."/>
        </authorList>
    </citation>
    <scope>NUCLEOTIDE SEQUENCE [LARGE SCALE GENOMIC DNA]</scope>
    <source>
        <strain evidence="2">cv. Matina 1-6</strain>
    </source>
</reference>
<organism evidence="1 2">
    <name type="scientific">Theobroma cacao</name>
    <name type="common">Cacao</name>
    <name type="synonym">Cocoa</name>
    <dbReference type="NCBI Taxonomy" id="3641"/>
    <lineage>
        <taxon>Eukaryota</taxon>
        <taxon>Viridiplantae</taxon>
        <taxon>Streptophyta</taxon>
        <taxon>Embryophyta</taxon>
        <taxon>Tracheophyta</taxon>
        <taxon>Spermatophyta</taxon>
        <taxon>Magnoliopsida</taxon>
        <taxon>eudicotyledons</taxon>
        <taxon>Gunneridae</taxon>
        <taxon>Pentapetalae</taxon>
        <taxon>rosids</taxon>
        <taxon>malvids</taxon>
        <taxon>Malvales</taxon>
        <taxon>Malvaceae</taxon>
        <taxon>Byttnerioideae</taxon>
        <taxon>Theobroma</taxon>
    </lineage>
</organism>
<evidence type="ECO:0008006" key="3">
    <source>
        <dbReference type="Google" id="ProtNLM"/>
    </source>
</evidence>
<dbReference type="Proteomes" id="UP000026915">
    <property type="component" value="Chromosome 10"/>
</dbReference>
<name>A0A061FP02_THECC</name>
<evidence type="ECO:0000313" key="2">
    <source>
        <dbReference type="Proteomes" id="UP000026915"/>
    </source>
</evidence>
<dbReference type="HOGENOM" id="CLU_1931332_0_0_1"/>
<dbReference type="InParanoid" id="A0A061FP02"/>
<dbReference type="AlphaFoldDB" id="A0A061FP02"/>
<proteinExistence type="predicted"/>
<keyword evidence="2" id="KW-1185">Reference proteome</keyword>
<evidence type="ECO:0000313" key="1">
    <source>
        <dbReference type="EMBL" id="EOY19055.1"/>
    </source>
</evidence>
<gene>
    <name evidence="1" type="ORF">TCM_043715</name>
</gene>
<dbReference type="EMBL" id="CM001888">
    <property type="protein sequence ID" value="EOY19055.1"/>
    <property type="molecule type" value="Genomic_DNA"/>
</dbReference>
<sequence length="131" mass="14750">MGNFALKLDMRKAYDWVEWLFVQVTYSVLVNGVLGNMIKPTRGLRQGDPLSPFPLALVGSNPSYLWRSIKKSQSLIKSGSYCRVGAGQNILARKSNWIPYDTPRPVVSCAEIVSNSTKVSEFIVHEQMVWD</sequence>
<dbReference type="Gramene" id="EOY19055">
    <property type="protein sequence ID" value="EOY19055"/>
    <property type="gene ID" value="TCM_043715"/>
</dbReference>
<accession>A0A061FP02</accession>